<dbReference type="GO" id="GO:0005886">
    <property type="term" value="C:plasma membrane"/>
    <property type="evidence" value="ECO:0007669"/>
    <property type="project" value="TreeGrafter"/>
</dbReference>
<accession>A0A3D9FIM6</accession>
<name>A0A3D9FIM6_9SPHN</name>
<protein>
    <submittedName>
        <fullName evidence="1">Uncharacterized membrane-anchored protein YjiN (DUF445 family)</fullName>
    </submittedName>
</protein>
<reference evidence="1 2" key="1">
    <citation type="submission" date="2018-07" db="EMBL/GenBank/DDBJ databases">
        <title>Genomic Encyclopedia of Type Strains, Phase IV (KMG-IV): sequencing the most valuable type-strain genomes for metagenomic binning, comparative biology and taxonomic classification.</title>
        <authorList>
            <person name="Goeker M."/>
        </authorList>
    </citation>
    <scope>NUCLEOTIDE SEQUENCE [LARGE SCALE GENOMIC DNA]</scope>
    <source>
        <strain evidence="1 2">DSM 26725</strain>
    </source>
</reference>
<comment type="caution">
    <text evidence="1">The sequence shown here is derived from an EMBL/GenBank/DDBJ whole genome shotgun (WGS) entry which is preliminary data.</text>
</comment>
<evidence type="ECO:0000313" key="1">
    <source>
        <dbReference type="EMBL" id="RED17635.1"/>
    </source>
</evidence>
<gene>
    <name evidence="1" type="ORF">DFR46_2686</name>
</gene>
<evidence type="ECO:0000313" key="2">
    <source>
        <dbReference type="Proteomes" id="UP000256310"/>
    </source>
</evidence>
<dbReference type="AlphaFoldDB" id="A0A3D9FIM6"/>
<dbReference type="Pfam" id="PF04286">
    <property type="entry name" value="DUF445"/>
    <property type="match status" value="1"/>
</dbReference>
<dbReference type="RefSeq" id="WP_245953859.1">
    <property type="nucleotide sequence ID" value="NZ_QRDP01000004.1"/>
</dbReference>
<dbReference type="InterPro" id="IPR007383">
    <property type="entry name" value="DUF445"/>
</dbReference>
<dbReference type="EMBL" id="QRDP01000004">
    <property type="protein sequence ID" value="RED17635.1"/>
    <property type="molecule type" value="Genomic_DNA"/>
</dbReference>
<keyword evidence="2" id="KW-1185">Reference proteome</keyword>
<sequence length="423" mass="47026">MTSTDRSRPLGRLGAAEDRGKAMRRTATAMLFLMAGIFVLAHNMEESHAAWGFVRAFAEAAMVGGLADWFAVTALFRHPMGIPIPHTAIVPNNKDRIGEQLAWFLKDNFLTPSIVARRMKRFDVAGAIGTFLTDPSGGEGRMRQGASRLVAMILESLDDERLGGTTKQMIANRLRELDIAPLLGQSIEAAMQENRHVPVIDGIVRWAANILDSNEDIVRAMVHERANNFMRWLAIDDRLSDSIINGLRRLLVQMEGDPHHPLRDQANEGFVRLIFDLQHDPEMRARVEQFKSELIDNPAVADWLDGLWEQAREALLRAARNPDSAMDGRFGDALRELGHTLQNDADLKRAINLFARRATVGAVADYGDSIVKLVSDTVKGWDAKTITDRVENAVSRDLQYIRMNGTIVGGLVGLTIHTLITIL</sequence>
<organism evidence="1 2">
    <name type="scientific">Parasphingopyxis lamellibrachiae</name>
    <dbReference type="NCBI Taxonomy" id="680125"/>
    <lineage>
        <taxon>Bacteria</taxon>
        <taxon>Pseudomonadati</taxon>
        <taxon>Pseudomonadota</taxon>
        <taxon>Alphaproteobacteria</taxon>
        <taxon>Sphingomonadales</taxon>
        <taxon>Sphingomonadaceae</taxon>
        <taxon>Parasphingopyxis</taxon>
    </lineage>
</organism>
<proteinExistence type="predicted"/>
<dbReference type="Proteomes" id="UP000256310">
    <property type="component" value="Unassembled WGS sequence"/>
</dbReference>
<dbReference type="PANTHER" id="PTHR38442:SF1">
    <property type="entry name" value="INNER MEMBRANE PROTEIN"/>
    <property type="match status" value="1"/>
</dbReference>
<dbReference type="PANTHER" id="PTHR38442">
    <property type="entry name" value="INNER MEMBRANE PROTEIN-RELATED"/>
    <property type="match status" value="1"/>
</dbReference>